<dbReference type="EMBL" id="JABSTR010000004">
    <property type="protein sequence ID" value="KAH9366686.1"/>
    <property type="molecule type" value="Genomic_DNA"/>
</dbReference>
<protein>
    <submittedName>
        <fullName evidence="2">Uncharacterized protein</fullName>
    </submittedName>
</protein>
<accession>A0A9J6FKB7</accession>
<feature type="region of interest" description="Disordered" evidence="1">
    <location>
        <begin position="176"/>
        <end position="237"/>
    </location>
</feature>
<feature type="compositionally biased region" description="Basic and acidic residues" evidence="1">
    <location>
        <begin position="195"/>
        <end position="205"/>
    </location>
</feature>
<keyword evidence="3" id="KW-1185">Reference proteome</keyword>
<dbReference type="AlphaFoldDB" id="A0A9J6FKB7"/>
<gene>
    <name evidence="2" type="ORF">HPB48_008127</name>
</gene>
<name>A0A9J6FKB7_HAELO</name>
<dbReference type="Proteomes" id="UP000821853">
    <property type="component" value="Chromosome 2"/>
</dbReference>
<feature type="compositionally biased region" description="Basic and acidic residues" evidence="1">
    <location>
        <begin position="222"/>
        <end position="237"/>
    </location>
</feature>
<evidence type="ECO:0000313" key="3">
    <source>
        <dbReference type="Proteomes" id="UP000821853"/>
    </source>
</evidence>
<feature type="region of interest" description="Disordered" evidence="1">
    <location>
        <begin position="1"/>
        <end position="113"/>
    </location>
</feature>
<evidence type="ECO:0000256" key="1">
    <source>
        <dbReference type="SAM" id="MobiDB-lite"/>
    </source>
</evidence>
<feature type="compositionally biased region" description="Basic residues" evidence="1">
    <location>
        <begin position="23"/>
        <end position="84"/>
    </location>
</feature>
<comment type="caution">
    <text evidence="2">The sequence shown here is derived from an EMBL/GenBank/DDBJ whole genome shotgun (WGS) entry which is preliminary data.</text>
</comment>
<sequence length="378" mass="42537">MARDKKRRRSHSRSSSSSPERSSRRRRNRSRSRDRRRRSTERHRRSRSRDRRRSKERHRRSRSRGHRTHSASRSRSRSRDKRSRSRDGKRSRSHEKKTDEKQAAPAMTPLAAAAAAAAAAAGAIAAAENSAVINKNVQQQQLDLEMQKRRERIEKWRQSRKKTEEAAAMIVLPIPGKKWSLEDDEEDDAGPPALHVKDEPDDKEFVPPVKSEPTEDAAAATKAEDTGGEGDKQKEVRQLKDKALKADGVAVAAAEKSNKVTVIVGIAKKKEDKNKGELMEQNIDALEYSSEEEAEDLQTTMNNLQNNKAKKPATVCLEDISYAPFRKNFYIEVPELAKMTPGEVEALRAELEGIKVARQGMPQADPELGAVWGEQKGA</sequence>
<dbReference type="OMA" id="TIHEQID"/>
<feature type="compositionally biased region" description="Basic residues" evidence="1">
    <location>
        <begin position="1"/>
        <end position="12"/>
    </location>
</feature>
<dbReference type="OrthoDB" id="6538164at2759"/>
<organism evidence="2 3">
    <name type="scientific">Haemaphysalis longicornis</name>
    <name type="common">Bush tick</name>
    <dbReference type="NCBI Taxonomy" id="44386"/>
    <lineage>
        <taxon>Eukaryota</taxon>
        <taxon>Metazoa</taxon>
        <taxon>Ecdysozoa</taxon>
        <taxon>Arthropoda</taxon>
        <taxon>Chelicerata</taxon>
        <taxon>Arachnida</taxon>
        <taxon>Acari</taxon>
        <taxon>Parasitiformes</taxon>
        <taxon>Ixodida</taxon>
        <taxon>Ixodoidea</taxon>
        <taxon>Ixodidae</taxon>
        <taxon>Haemaphysalinae</taxon>
        <taxon>Haemaphysalis</taxon>
    </lineage>
</organism>
<dbReference type="VEuPathDB" id="VectorBase:HLOH_059128"/>
<feature type="compositionally biased region" description="Low complexity" evidence="1">
    <location>
        <begin position="103"/>
        <end position="113"/>
    </location>
</feature>
<reference evidence="2 3" key="1">
    <citation type="journal article" date="2020" name="Cell">
        <title>Large-Scale Comparative Analyses of Tick Genomes Elucidate Their Genetic Diversity and Vector Capacities.</title>
        <authorList>
            <consortium name="Tick Genome and Microbiome Consortium (TIGMIC)"/>
            <person name="Jia N."/>
            <person name="Wang J."/>
            <person name="Shi W."/>
            <person name="Du L."/>
            <person name="Sun Y."/>
            <person name="Zhan W."/>
            <person name="Jiang J.F."/>
            <person name="Wang Q."/>
            <person name="Zhang B."/>
            <person name="Ji P."/>
            <person name="Bell-Sakyi L."/>
            <person name="Cui X.M."/>
            <person name="Yuan T.T."/>
            <person name="Jiang B.G."/>
            <person name="Yang W.F."/>
            <person name="Lam T.T."/>
            <person name="Chang Q.C."/>
            <person name="Ding S.J."/>
            <person name="Wang X.J."/>
            <person name="Zhu J.G."/>
            <person name="Ruan X.D."/>
            <person name="Zhao L."/>
            <person name="Wei J.T."/>
            <person name="Ye R.Z."/>
            <person name="Que T.C."/>
            <person name="Du C.H."/>
            <person name="Zhou Y.H."/>
            <person name="Cheng J.X."/>
            <person name="Dai P.F."/>
            <person name="Guo W.B."/>
            <person name="Han X.H."/>
            <person name="Huang E.J."/>
            <person name="Li L.F."/>
            <person name="Wei W."/>
            <person name="Gao Y.C."/>
            <person name="Liu J.Z."/>
            <person name="Shao H.Z."/>
            <person name="Wang X."/>
            <person name="Wang C.C."/>
            <person name="Yang T.C."/>
            <person name="Huo Q.B."/>
            <person name="Li W."/>
            <person name="Chen H.Y."/>
            <person name="Chen S.E."/>
            <person name="Zhou L.G."/>
            <person name="Ni X.B."/>
            <person name="Tian J.H."/>
            <person name="Sheng Y."/>
            <person name="Liu T."/>
            <person name="Pan Y.S."/>
            <person name="Xia L.Y."/>
            <person name="Li J."/>
            <person name="Zhao F."/>
            <person name="Cao W.C."/>
        </authorList>
    </citation>
    <scope>NUCLEOTIDE SEQUENCE [LARGE SCALE GENOMIC DNA]</scope>
    <source>
        <strain evidence="2">HaeL-2018</strain>
    </source>
</reference>
<evidence type="ECO:0000313" key="2">
    <source>
        <dbReference type="EMBL" id="KAH9366686.1"/>
    </source>
</evidence>
<proteinExistence type="predicted"/>
<feature type="compositionally biased region" description="Basic and acidic residues" evidence="1">
    <location>
        <begin position="85"/>
        <end position="102"/>
    </location>
</feature>